<organism evidence="1">
    <name type="scientific">Anguilla anguilla</name>
    <name type="common">European freshwater eel</name>
    <name type="synonym">Muraena anguilla</name>
    <dbReference type="NCBI Taxonomy" id="7936"/>
    <lineage>
        <taxon>Eukaryota</taxon>
        <taxon>Metazoa</taxon>
        <taxon>Chordata</taxon>
        <taxon>Craniata</taxon>
        <taxon>Vertebrata</taxon>
        <taxon>Euteleostomi</taxon>
        <taxon>Actinopterygii</taxon>
        <taxon>Neopterygii</taxon>
        <taxon>Teleostei</taxon>
        <taxon>Anguilliformes</taxon>
        <taxon>Anguillidae</taxon>
        <taxon>Anguilla</taxon>
    </lineage>
</organism>
<proteinExistence type="predicted"/>
<dbReference type="AlphaFoldDB" id="A0A0E9V8S3"/>
<reference evidence="1" key="2">
    <citation type="journal article" date="2015" name="Fish Shellfish Immunol.">
        <title>Early steps in the European eel (Anguilla anguilla)-Vibrio vulnificus interaction in the gills: Role of the RtxA13 toxin.</title>
        <authorList>
            <person name="Callol A."/>
            <person name="Pajuelo D."/>
            <person name="Ebbesson L."/>
            <person name="Teles M."/>
            <person name="MacKenzie S."/>
            <person name="Amaro C."/>
        </authorList>
    </citation>
    <scope>NUCLEOTIDE SEQUENCE</scope>
</reference>
<protein>
    <submittedName>
        <fullName evidence="1">Uncharacterized protein</fullName>
    </submittedName>
</protein>
<accession>A0A0E9V8S3</accession>
<evidence type="ECO:0000313" key="1">
    <source>
        <dbReference type="EMBL" id="JAH73638.1"/>
    </source>
</evidence>
<reference evidence="1" key="1">
    <citation type="submission" date="2014-11" db="EMBL/GenBank/DDBJ databases">
        <authorList>
            <person name="Amaro Gonzalez C."/>
        </authorList>
    </citation>
    <scope>NUCLEOTIDE SEQUENCE</scope>
</reference>
<dbReference type="EMBL" id="GBXM01034939">
    <property type="protein sequence ID" value="JAH73638.1"/>
    <property type="molecule type" value="Transcribed_RNA"/>
</dbReference>
<sequence length="74" mass="8524">MTFGSLLEIILHLPVCRERTLLSKRLFGVLTISADRDETSCRVDEMDRLNLGQNFLVKKENEGKKKTKISIFNL</sequence>
<name>A0A0E9V8S3_ANGAN</name>